<sequence>MDLFRLGVPINSLSSFSAQSSFCYRTSLTQLDRHITQLFRWFVSHTWPPSQPSRPVYYGPRLCMFKLQEAPPHTPSPISKPKFPPLRFTNLFAIIRRSVQNLHLFSVCFTPRVIIVYGFKYSASFVQACLIRRQLPVALFETRFGSWRMLDISVDTV</sequence>
<dbReference type="Proteomes" id="UP000308600">
    <property type="component" value="Unassembled WGS sequence"/>
</dbReference>
<dbReference type="EMBL" id="ML209000">
    <property type="protein sequence ID" value="TFK59367.1"/>
    <property type="molecule type" value="Genomic_DNA"/>
</dbReference>
<evidence type="ECO:0000313" key="1">
    <source>
        <dbReference type="EMBL" id="TFK59367.1"/>
    </source>
</evidence>
<keyword evidence="2" id="KW-1185">Reference proteome</keyword>
<name>A0ACD3A179_9AGAR</name>
<evidence type="ECO:0000313" key="2">
    <source>
        <dbReference type="Proteomes" id="UP000308600"/>
    </source>
</evidence>
<protein>
    <submittedName>
        <fullName evidence="1">Uncharacterized protein</fullName>
    </submittedName>
</protein>
<reference evidence="1 2" key="1">
    <citation type="journal article" date="2019" name="Nat. Ecol. Evol.">
        <title>Megaphylogeny resolves global patterns of mushroom evolution.</title>
        <authorList>
            <person name="Varga T."/>
            <person name="Krizsan K."/>
            <person name="Foldi C."/>
            <person name="Dima B."/>
            <person name="Sanchez-Garcia M."/>
            <person name="Sanchez-Ramirez S."/>
            <person name="Szollosi G.J."/>
            <person name="Szarkandi J.G."/>
            <person name="Papp V."/>
            <person name="Albert L."/>
            <person name="Andreopoulos W."/>
            <person name="Angelini C."/>
            <person name="Antonin V."/>
            <person name="Barry K.W."/>
            <person name="Bougher N.L."/>
            <person name="Buchanan P."/>
            <person name="Buyck B."/>
            <person name="Bense V."/>
            <person name="Catcheside P."/>
            <person name="Chovatia M."/>
            <person name="Cooper J."/>
            <person name="Damon W."/>
            <person name="Desjardin D."/>
            <person name="Finy P."/>
            <person name="Geml J."/>
            <person name="Haridas S."/>
            <person name="Hughes K."/>
            <person name="Justo A."/>
            <person name="Karasinski D."/>
            <person name="Kautmanova I."/>
            <person name="Kiss B."/>
            <person name="Kocsube S."/>
            <person name="Kotiranta H."/>
            <person name="LaButti K.M."/>
            <person name="Lechner B.E."/>
            <person name="Liimatainen K."/>
            <person name="Lipzen A."/>
            <person name="Lukacs Z."/>
            <person name="Mihaltcheva S."/>
            <person name="Morgado L.N."/>
            <person name="Niskanen T."/>
            <person name="Noordeloos M.E."/>
            <person name="Ohm R.A."/>
            <person name="Ortiz-Santana B."/>
            <person name="Ovrebo C."/>
            <person name="Racz N."/>
            <person name="Riley R."/>
            <person name="Savchenko A."/>
            <person name="Shiryaev A."/>
            <person name="Soop K."/>
            <person name="Spirin V."/>
            <person name="Szebenyi C."/>
            <person name="Tomsovsky M."/>
            <person name="Tulloss R.E."/>
            <person name="Uehling J."/>
            <person name="Grigoriev I.V."/>
            <person name="Vagvolgyi C."/>
            <person name="Papp T."/>
            <person name="Martin F.M."/>
            <person name="Miettinen O."/>
            <person name="Hibbett D.S."/>
            <person name="Nagy L.G."/>
        </authorList>
    </citation>
    <scope>NUCLEOTIDE SEQUENCE [LARGE SCALE GENOMIC DNA]</scope>
    <source>
        <strain evidence="1 2">NL-1719</strain>
    </source>
</reference>
<proteinExistence type="predicted"/>
<gene>
    <name evidence="1" type="ORF">BDN72DRAFT_617409</name>
</gene>
<accession>A0ACD3A179</accession>
<organism evidence="1 2">
    <name type="scientific">Pluteus cervinus</name>
    <dbReference type="NCBI Taxonomy" id="181527"/>
    <lineage>
        <taxon>Eukaryota</taxon>
        <taxon>Fungi</taxon>
        <taxon>Dikarya</taxon>
        <taxon>Basidiomycota</taxon>
        <taxon>Agaricomycotina</taxon>
        <taxon>Agaricomycetes</taxon>
        <taxon>Agaricomycetidae</taxon>
        <taxon>Agaricales</taxon>
        <taxon>Pluteineae</taxon>
        <taxon>Pluteaceae</taxon>
        <taxon>Pluteus</taxon>
    </lineage>
</organism>